<dbReference type="PANTHER" id="PTHR21366">
    <property type="entry name" value="GLYOXALASE FAMILY PROTEIN"/>
    <property type="match status" value="1"/>
</dbReference>
<dbReference type="EMBL" id="LWBR01000001">
    <property type="protein sequence ID" value="KZN98006.1"/>
    <property type="molecule type" value="Genomic_DNA"/>
</dbReference>
<organism evidence="3 4">
    <name type="scientific">Aeribacillus pallidus</name>
    <dbReference type="NCBI Taxonomy" id="33936"/>
    <lineage>
        <taxon>Bacteria</taxon>
        <taxon>Bacillati</taxon>
        <taxon>Bacillota</taxon>
        <taxon>Bacilli</taxon>
        <taxon>Bacillales</taxon>
        <taxon>Bacillaceae</taxon>
        <taxon>Aeribacillus</taxon>
    </lineage>
</organism>
<reference evidence="3 4" key="1">
    <citation type="submission" date="2016-04" db="EMBL/GenBank/DDBJ databases">
        <title>Draft genome sequence of Aeribacillus pallidus 8m3 from petroleum reservoir.</title>
        <authorList>
            <person name="Poltaraus A.B."/>
            <person name="Nazina T.N."/>
            <person name="Tourova T.P."/>
            <person name="Malakho S.M."/>
            <person name="Korshunova A.V."/>
            <person name="Sokolova D.S."/>
        </authorList>
    </citation>
    <scope>NUCLEOTIDE SEQUENCE [LARGE SCALE GENOMIC DNA]</scope>
    <source>
        <strain evidence="3 4">8m3</strain>
    </source>
</reference>
<dbReference type="STRING" id="33936.AZI98_00235"/>
<name>A0A165Z9E9_9BACI</name>
<dbReference type="Gene3D" id="3.10.180.10">
    <property type="entry name" value="2,3-Dihydroxybiphenyl 1,2-Dioxygenase, domain 1"/>
    <property type="match status" value="2"/>
</dbReference>
<keyword evidence="1" id="KW-0677">Repeat</keyword>
<dbReference type="InterPro" id="IPR004360">
    <property type="entry name" value="Glyas_Fos-R_dOase_dom"/>
</dbReference>
<feature type="domain" description="VOC" evidence="2">
    <location>
        <begin position="13"/>
        <end position="125"/>
    </location>
</feature>
<dbReference type="Pfam" id="PF00903">
    <property type="entry name" value="Glyoxalase"/>
    <property type="match status" value="2"/>
</dbReference>
<dbReference type="NCBIfam" id="TIGR03211">
    <property type="entry name" value="catechol_2_3"/>
    <property type="match status" value="1"/>
</dbReference>
<dbReference type="CDD" id="cd09013">
    <property type="entry name" value="BphC-JF8_N_like"/>
    <property type="match status" value="1"/>
</dbReference>
<comment type="caution">
    <text evidence="3">The sequence shown here is derived from an EMBL/GenBank/DDBJ whole genome shotgun (WGS) entry which is preliminary data.</text>
</comment>
<keyword evidence="3" id="KW-0560">Oxidoreductase</keyword>
<accession>A0A165Z9E9</accession>
<feature type="domain" description="VOC" evidence="2">
    <location>
        <begin position="155"/>
        <end position="276"/>
    </location>
</feature>
<gene>
    <name evidence="3" type="ORF">AZI98_00235</name>
</gene>
<dbReference type="InterPro" id="IPR029068">
    <property type="entry name" value="Glyas_Bleomycin-R_OHBP_Dase"/>
</dbReference>
<dbReference type="GO" id="GO:0008198">
    <property type="term" value="F:ferrous iron binding"/>
    <property type="evidence" value="ECO:0007669"/>
    <property type="project" value="InterPro"/>
</dbReference>
<dbReference type="PROSITE" id="PS51819">
    <property type="entry name" value="VOC"/>
    <property type="match status" value="2"/>
</dbReference>
<dbReference type="RefSeq" id="WP_063386286.1">
    <property type="nucleotide sequence ID" value="NZ_LWBR01000001.1"/>
</dbReference>
<evidence type="ECO:0000313" key="3">
    <source>
        <dbReference type="EMBL" id="KZN98006.1"/>
    </source>
</evidence>
<proteinExistence type="predicted"/>
<evidence type="ECO:0000256" key="1">
    <source>
        <dbReference type="ARBA" id="ARBA00022737"/>
    </source>
</evidence>
<dbReference type="InterPro" id="IPR017624">
    <property type="entry name" value="Catechol_2-3_dOase"/>
</dbReference>
<dbReference type="OrthoDB" id="317332at2"/>
<dbReference type="Proteomes" id="UP000076476">
    <property type="component" value="Unassembled WGS sequence"/>
</dbReference>
<dbReference type="AlphaFoldDB" id="A0A165Z9E9"/>
<keyword evidence="3" id="KW-0223">Dioxygenase</keyword>
<dbReference type="PANTHER" id="PTHR21366:SF19">
    <property type="entry name" value="METAPYROCATECHASE"/>
    <property type="match status" value="1"/>
</dbReference>
<evidence type="ECO:0000259" key="2">
    <source>
        <dbReference type="PROSITE" id="PS51819"/>
    </source>
</evidence>
<protein>
    <submittedName>
        <fullName evidence="3">Catechol 2,3-dioxygenase</fullName>
    </submittedName>
</protein>
<dbReference type="InterPro" id="IPR050383">
    <property type="entry name" value="GlyoxalaseI/FosfomycinResist"/>
</dbReference>
<dbReference type="SMR" id="A0A165Z9E9"/>
<dbReference type="SUPFAM" id="SSF54593">
    <property type="entry name" value="Glyoxalase/Bleomycin resistance protein/Dihydroxybiphenyl dioxygenase"/>
    <property type="match status" value="1"/>
</dbReference>
<sequence length="326" mass="36860">MNRPKELDFDIAHLGHVELLTPKFEESALFFKNILGLQEVYSNNESVYLRCWGDYEEYSIKLTKSDQAGVGHTALRTISPEALERKAKAIEAAGRGIGWIDGDKGHGRAYRFYGPDGHIMELYYESSFYQAPDHLRPTLKNQPQKFTGHGAAVKTLDHINYLSSNPEADGEFAENVLGLRLTEQIVMNDGHKAAVWYRATNKSYDLVYTEDATGSKGRLHHIAFAVESMSDIVRAANFFIDHNVYIEFAPSKHAINQTYFVYVYEPGGNRIEVCSGGYLILAPDWKPITWTEEERKRGQAWGNKTVETFHTYGTPIIAELDKAGKK</sequence>
<dbReference type="InterPro" id="IPR037523">
    <property type="entry name" value="VOC_core"/>
</dbReference>
<dbReference type="GO" id="GO:0018577">
    <property type="term" value="F:catechol 2,3-dioxygenase activity"/>
    <property type="evidence" value="ECO:0007669"/>
    <property type="project" value="InterPro"/>
</dbReference>
<keyword evidence="4" id="KW-1185">Reference proteome</keyword>
<evidence type="ECO:0000313" key="4">
    <source>
        <dbReference type="Proteomes" id="UP000076476"/>
    </source>
</evidence>